<comment type="caution">
    <text evidence="1">The sequence shown here is derived from an EMBL/GenBank/DDBJ whole genome shotgun (WGS) entry which is preliminary data.</text>
</comment>
<accession>A0A3A4NHT4</accession>
<proteinExistence type="predicted"/>
<protein>
    <submittedName>
        <fullName evidence="1">Uncharacterized protein</fullName>
    </submittedName>
</protein>
<name>A0A3A4NHT4_ABYX5</name>
<reference evidence="1 2" key="1">
    <citation type="journal article" date="2017" name="ISME J.">
        <title>Energy and carbon metabolisms in a deep terrestrial subsurface fluid microbial community.</title>
        <authorList>
            <person name="Momper L."/>
            <person name="Jungbluth S.P."/>
            <person name="Lee M.D."/>
            <person name="Amend J.P."/>
        </authorList>
    </citation>
    <scope>NUCLEOTIDE SEQUENCE [LARGE SCALE GENOMIC DNA]</scope>
    <source>
        <strain evidence="1">SURF_5</strain>
    </source>
</reference>
<gene>
    <name evidence="1" type="ORF">C4520_13750</name>
</gene>
<sequence length="432" mass="47461">MRKEQGFFFLILICGLLLFHNPVSAFEIEEEAAGAGPQIVPYLINFNWGPGSGAITMYDPCTYSPILTPEFNLSTGLNNPAAYVRGAHLEIKVKWYVRWGTVTEAMVGAKGSLGGLPATLVTFSGSTSDWITMSPPDPLPDEIAVNEVSWTWGYKIGADPVRKIGTSTHAIYGLNAAPITSPVYRPLVEWTTDWCLGLPDDDKAIADAIMAGFAATGVIKYGASGWDTAEILCSRDGMCGGMKEVFYDACGTQGVHVARSCYILKDADSGAEYKWNSMIIFSAGVGRTEPTFSSQKIREVDAVYPCPLYLGDSSSSDDVFVETRRAYEFFAPYDGHCINFLEYGGNLYLYDLSFGTGPWPDTFTALPYGNKSGTQLYGFRENYMNTALDYMRGQIYYSTGGPCSVLSTKMDIDSHIIPYESDEFLYNWSTNP</sequence>
<evidence type="ECO:0000313" key="2">
    <source>
        <dbReference type="Proteomes" id="UP000265882"/>
    </source>
</evidence>
<organism evidence="1 2">
    <name type="scientific">Abyssobacteria bacterium (strain SURF_5)</name>
    <dbReference type="NCBI Taxonomy" id="2093360"/>
    <lineage>
        <taxon>Bacteria</taxon>
        <taxon>Pseudomonadati</taxon>
        <taxon>Candidatus Hydrogenedentota</taxon>
        <taxon>Candidatus Abyssobacteria</taxon>
    </lineage>
</organism>
<evidence type="ECO:0000313" key="1">
    <source>
        <dbReference type="EMBL" id="RJP18839.1"/>
    </source>
</evidence>
<dbReference type="EMBL" id="QZKU01000096">
    <property type="protein sequence ID" value="RJP18839.1"/>
    <property type="molecule type" value="Genomic_DNA"/>
</dbReference>
<dbReference type="AlphaFoldDB" id="A0A3A4NHT4"/>
<dbReference type="Proteomes" id="UP000265882">
    <property type="component" value="Unassembled WGS sequence"/>
</dbReference>